<gene>
    <name evidence="1" type="ORF">LZZ85_04760</name>
</gene>
<organism evidence="1 2">
    <name type="scientific">Terrimonas ginsenosidimutans</name>
    <dbReference type="NCBI Taxonomy" id="2908004"/>
    <lineage>
        <taxon>Bacteria</taxon>
        <taxon>Pseudomonadati</taxon>
        <taxon>Bacteroidota</taxon>
        <taxon>Chitinophagia</taxon>
        <taxon>Chitinophagales</taxon>
        <taxon>Chitinophagaceae</taxon>
        <taxon>Terrimonas</taxon>
    </lineage>
</organism>
<accession>A0ABS9KMM8</accession>
<keyword evidence="2" id="KW-1185">Reference proteome</keyword>
<proteinExistence type="predicted"/>
<dbReference type="RefSeq" id="WP_237868975.1">
    <property type="nucleotide sequence ID" value="NZ_JAKLTR010000002.1"/>
</dbReference>
<dbReference type="EMBL" id="JAKLTR010000002">
    <property type="protein sequence ID" value="MCG2613576.1"/>
    <property type="molecule type" value="Genomic_DNA"/>
</dbReference>
<dbReference type="Proteomes" id="UP001165367">
    <property type="component" value="Unassembled WGS sequence"/>
</dbReference>
<sequence length="123" mass="12907">MIVAEITGIPVTPSPQAMSEVTLSRLATLEEGVEEGALLAGRKGDIPLSSTLDRHEIPSAASMREGLGIATDELPAIQLPVPVHSKTGSFGGVTAARNYRKAELALIKAGKVEEAFEMGVRDL</sequence>
<comment type="caution">
    <text evidence="1">The sequence shown here is derived from an EMBL/GenBank/DDBJ whole genome shotgun (WGS) entry which is preliminary data.</text>
</comment>
<evidence type="ECO:0000313" key="1">
    <source>
        <dbReference type="EMBL" id="MCG2613576.1"/>
    </source>
</evidence>
<evidence type="ECO:0000313" key="2">
    <source>
        <dbReference type="Proteomes" id="UP001165367"/>
    </source>
</evidence>
<protein>
    <submittedName>
        <fullName evidence="1">Uncharacterized protein</fullName>
    </submittedName>
</protein>
<name>A0ABS9KMM8_9BACT</name>
<reference evidence="1" key="1">
    <citation type="submission" date="2022-01" db="EMBL/GenBank/DDBJ databases">
        <authorList>
            <person name="Jo J.-H."/>
            <person name="Im W.-T."/>
        </authorList>
    </citation>
    <scope>NUCLEOTIDE SEQUENCE</scope>
    <source>
        <strain evidence="1">NA20</strain>
    </source>
</reference>